<proteinExistence type="predicted"/>
<dbReference type="Gene3D" id="1.10.10.60">
    <property type="entry name" value="Homeodomain-like"/>
    <property type="match status" value="1"/>
</dbReference>
<protein>
    <submittedName>
        <fullName evidence="4">Sigma-54-dependent Fis family transcriptional regulator</fullName>
    </submittedName>
</protein>
<dbReference type="PRINTS" id="PR01590">
    <property type="entry name" value="HTHFIS"/>
</dbReference>
<gene>
    <name evidence="4" type="ORF">JMM60_12735</name>
</gene>
<dbReference type="Gene3D" id="3.30.450.40">
    <property type="match status" value="1"/>
</dbReference>
<comment type="caution">
    <text evidence="4">The sequence shown here is derived from an EMBL/GenBank/DDBJ whole genome shotgun (WGS) entry which is preliminary data.</text>
</comment>
<feature type="domain" description="GAF" evidence="2">
    <location>
        <begin position="72"/>
        <end position="182"/>
    </location>
</feature>
<name>A0ABS1RUS5_RHOSU</name>
<dbReference type="InterPro" id="IPR002197">
    <property type="entry name" value="HTH_Fis"/>
</dbReference>
<dbReference type="InterPro" id="IPR029016">
    <property type="entry name" value="GAF-like_dom_sf"/>
</dbReference>
<dbReference type="Pfam" id="PF02954">
    <property type="entry name" value="HTH_8"/>
    <property type="match status" value="1"/>
</dbReference>
<evidence type="ECO:0000259" key="2">
    <source>
        <dbReference type="Pfam" id="PF01590"/>
    </source>
</evidence>
<reference evidence="4 5" key="1">
    <citation type="submission" date="2021-01" db="EMBL/GenBank/DDBJ databases">
        <title>Draft genomes of Rhodovulum sulfidophilum.</title>
        <authorList>
            <person name="Guzman M.S."/>
        </authorList>
    </citation>
    <scope>NUCLEOTIDE SEQUENCE [LARGE SCALE GENOMIC DNA]</scope>
    <source>
        <strain evidence="4 5">AB35</strain>
    </source>
</reference>
<keyword evidence="5" id="KW-1185">Reference proteome</keyword>
<evidence type="ECO:0000259" key="3">
    <source>
        <dbReference type="Pfam" id="PF02954"/>
    </source>
</evidence>
<dbReference type="InterPro" id="IPR003018">
    <property type="entry name" value="GAF"/>
</dbReference>
<dbReference type="EMBL" id="JAESJJ010000016">
    <property type="protein sequence ID" value="MBL3609658.1"/>
    <property type="molecule type" value="Genomic_DNA"/>
</dbReference>
<accession>A0ABS1RUS5</accession>
<evidence type="ECO:0000256" key="1">
    <source>
        <dbReference type="SAM" id="MobiDB-lite"/>
    </source>
</evidence>
<feature type="domain" description="DNA binding HTH" evidence="3">
    <location>
        <begin position="271"/>
        <end position="309"/>
    </location>
</feature>
<dbReference type="Proteomes" id="UP000604473">
    <property type="component" value="Unassembled WGS sequence"/>
</dbReference>
<dbReference type="SUPFAM" id="SSF55781">
    <property type="entry name" value="GAF domain-like"/>
    <property type="match status" value="1"/>
</dbReference>
<organism evidence="4 5">
    <name type="scientific">Rhodovulum sulfidophilum</name>
    <name type="common">Rhodobacter sulfidophilus</name>
    <dbReference type="NCBI Taxonomy" id="35806"/>
    <lineage>
        <taxon>Bacteria</taxon>
        <taxon>Pseudomonadati</taxon>
        <taxon>Pseudomonadota</taxon>
        <taxon>Alphaproteobacteria</taxon>
        <taxon>Rhodobacterales</taxon>
        <taxon>Paracoccaceae</taxon>
        <taxon>Rhodovulum</taxon>
    </lineage>
</organism>
<feature type="region of interest" description="Disordered" evidence="1">
    <location>
        <begin position="309"/>
        <end position="345"/>
    </location>
</feature>
<sequence length="345" mass="35886">MSGTCAHVDVVHSAIAAGNAARSPMVASWSRSARLYGLDPANRKPPHRLTAAEFANVRERMEPWSRAAGASLDQLFGAVGAAGCCVLLADSDGVPVERRGVAGDDATFDDWGLWPGALWSEATEGTNGIGTCAIERRPVTVHRDQHFLARNGALGCIAAPIHDHDGELVGVLDVSSCRTDLTATFAGLIALSVREAARRIEAEAFRRSFAHARILAVSGLEHNPAALVAVTADDLAIGASHSARVALGIKGNLAKAPVPASDLLSVPGVESLEEAERAVLARALARTGGNVSAAARILGISRATFHRKLGHRKSGARRPEAVTQDPAAPCRIPATDAPSFPRGGG</sequence>
<evidence type="ECO:0000313" key="5">
    <source>
        <dbReference type="Proteomes" id="UP000604473"/>
    </source>
</evidence>
<evidence type="ECO:0000313" key="4">
    <source>
        <dbReference type="EMBL" id="MBL3609658.1"/>
    </source>
</evidence>
<dbReference type="InterPro" id="IPR009057">
    <property type="entry name" value="Homeodomain-like_sf"/>
</dbReference>
<dbReference type="Pfam" id="PF01590">
    <property type="entry name" value="GAF"/>
    <property type="match status" value="1"/>
</dbReference>
<dbReference type="SUPFAM" id="SSF46689">
    <property type="entry name" value="Homeodomain-like"/>
    <property type="match status" value="1"/>
</dbReference>